<evidence type="ECO:0000313" key="3">
    <source>
        <dbReference type="Proteomes" id="UP001152888"/>
    </source>
</evidence>
<keyword evidence="3" id="KW-1185">Reference proteome</keyword>
<sequence>MFPACIKGPRSSSQQQGSAADDISRQTKSIVQLEGNSTYFIKLKLFSILKPGAEPGDCVGGPDTPEISEYQKKF</sequence>
<dbReference type="Proteomes" id="UP001152888">
    <property type="component" value="Unassembled WGS sequence"/>
</dbReference>
<feature type="region of interest" description="Disordered" evidence="1">
    <location>
        <begin position="55"/>
        <end position="74"/>
    </location>
</feature>
<dbReference type="AlphaFoldDB" id="A0A9P0KVB7"/>
<dbReference type="OrthoDB" id="2161974at2759"/>
<dbReference type="EMBL" id="CAKOFQ010006885">
    <property type="protein sequence ID" value="CAH1979857.1"/>
    <property type="molecule type" value="Genomic_DNA"/>
</dbReference>
<accession>A0A9P0KVB7</accession>
<name>A0A9P0KVB7_ACAOB</name>
<comment type="caution">
    <text evidence="2">The sequence shown here is derived from an EMBL/GenBank/DDBJ whole genome shotgun (WGS) entry which is preliminary data.</text>
</comment>
<gene>
    <name evidence="2" type="ORF">ACAOBT_LOCUS13662</name>
</gene>
<feature type="region of interest" description="Disordered" evidence="1">
    <location>
        <begin position="1"/>
        <end position="24"/>
    </location>
</feature>
<organism evidence="2 3">
    <name type="scientific">Acanthoscelides obtectus</name>
    <name type="common">Bean weevil</name>
    <name type="synonym">Bruchus obtectus</name>
    <dbReference type="NCBI Taxonomy" id="200917"/>
    <lineage>
        <taxon>Eukaryota</taxon>
        <taxon>Metazoa</taxon>
        <taxon>Ecdysozoa</taxon>
        <taxon>Arthropoda</taxon>
        <taxon>Hexapoda</taxon>
        <taxon>Insecta</taxon>
        <taxon>Pterygota</taxon>
        <taxon>Neoptera</taxon>
        <taxon>Endopterygota</taxon>
        <taxon>Coleoptera</taxon>
        <taxon>Polyphaga</taxon>
        <taxon>Cucujiformia</taxon>
        <taxon>Chrysomeloidea</taxon>
        <taxon>Chrysomelidae</taxon>
        <taxon>Bruchinae</taxon>
        <taxon>Bruchini</taxon>
        <taxon>Acanthoscelides</taxon>
    </lineage>
</organism>
<reference evidence="2" key="1">
    <citation type="submission" date="2022-03" db="EMBL/GenBank/DDBJ databases">
        <authorList>
            <person name="Sayadi A."/>
        </authorList>
    </citation>
    <scope>NUCLEOTIDE SEQUENCE</scope>
</reference>
<proteinExistence type="predicted"/>
<protein>
    <submittedName>
        <fullName evidence="2">Uncharacterized protein</fullName>
    </submittedName>
</protein>
<evidence type="ECO:0000256" key="1">
    <source>
        <dbReference type="SAM" id="MobiDB-lite"/>
    </source>
</evidence>
<evidence type="ECO:0000313" key="2">
    <source>
        <dbReference type="EMBL" id="CAH1979857.1"/>
    </source>
</evidence>